<keyword evidence="2" id="KW-1185">Reference proteome</keyword>
<name>A0A919M4I6_9ACTN</name>
<dbReference type="EMBL" id="BOMH01000002">
    <property type="protein sequence ID" value="GID62344.1"/>
    <property type="molecule type" value="Genomic_DNA"/>
</dbReference>
<accession>A0A919M4I6</accession>
<evidence type="ECO:0000313" key="2">
    <source>
        <dbReference type="Proteomes" id="UP000619479"/>
    </source>
</evidence>
<dbReference type="Proteomes" id="UP000619479">
    <property type="component" value="Unassembled WGS sequence"/>
</dbReference>
<comment type="caution">
    <text evidence="1">The sequence shown here is derived from an EMBL/GenBank/DDBJ whole genome shotgun (WGS) entry which is preliminary data.</text>
</comment>
<evidence type="ECO:0000313" key="1">
    <source>
        <dbReference type="EMBL" id="GID62344.1"/>
    </source>
</evidence>
<dbReference type="AlphaFoldDB" id="A0A919M4I6"/>
<organism evidence="1 2">
    <name type="scientific">Actinoplanes cyaneus</name>
    <dbReference type="NCBI Taxonomy" id="52696"/>
    <lineage>
        <taxon>Bacteria</taxon>
        <taxon>Bacillati</taxon>
        <taxon>Actinomycetota</taxon>
        <taxon>Actinomycetes</taxon>
        <taxon>Micromonosporales</taxon>
        <taxon>Micromonosporaceae</taxon>
        <taxon>Actinoplanes</taxon>
    </lineage>
</organism>
<proteinExistence type="predicted"/>
<reference evidence="1" key="1">
    <citation type="submission" date="2021-01" db="EMBL/GenBank/DDBJ databases">
        <title>Whole genome shotgun sequence of Actinoplanes cyaneus NBRC 14990.</title>
        <authorList>
            <person name="Komaki H."/>
            <person name="Tamura T."/>
        </authorList>
    </citation>
    <scope>NUCLEOTIDE SEQUENCE</scope>
    <source>
        <strain evidence="1">NBRC 14990</strain>
    </source>
</reference>
<protein>
    <submittedName>
        <fullName evidence="1">Uncharacterized protein</fullName>
    </submittedName>
</protein>
<gene>
    <name evidence="1" type="ORF">Acy02nite_02250</name>
</gene>
<sequence length="116" mass="13595">MNEMNEELERDIEVRVPSPQVARVVKDSLERLENGSGGPEMQEIARDLRKGRISLRDLTRSSVYSRILGEQIQRYREWEASLDDEHRRKFDEQVGELYGPTTFEVGGTWQREREDG</sequence>